<dbReference type="AlphaFoldDB" id="A0A679PSU6"/>
<dbReference type="Proteomes" id="UP000746612">
    <property type="component" value="Unassembled WGS sequence"/>
</dbReference>
<dbReference type="EMBL" id="CAJPIJ010000056">
    <property type="protein sequence ID" value="CAG1964715.1"/>
    <property type="molecule type" value="Genomic_DNA"/>
</dbReference>
<protein>
    <submittedName>
        <fullName evidence="2">Uncharacterized protein</fullName>
    </submittedName>
</protein>
<dbReference type="EMBL" id="CAAKMV010000134">
    <property type="protein sequence ID" value="VIO58520.1"/>
    <property type="molecule type" value="Genomic_DNA"/>
</dbReference>
<gene>
    <name evidence="2" type="ORF">FUG_LOCUS313102</name>
    <name evidence="1" type="ORF">MDCFG202_LOCUS24587</name>
</gene>
<organism evidence="2">
    <name type="scientific">Gibberella zeae</name>
    <name type="common">Wheat head blight fungus</name>
    <name type="synonym">Fusarium graminearum</name>
    <dbReference type="NCBI Taxonomy" id="5518"/>
    <lineage>
        <taxon>Eukaryota</taxon>
        <taxon>Fungi</taxon>
        <taxon>Dikarya</taxon>
        <taxon>Ascomycota</taxon>
        <taxon>Pezizomycotina</taxon>
        <taxon>Sordariomycetes</taxon>
        <taxon>Hypocreomycetidae</taxon>
        <taxon>Hypocreales</taxon>
        <taxon>Nectriaceae</taxon>
        <taxon>Fusarium</taxon>
    </lineage>
</organism>
<evidence type="ECO:0000313" key="2">
    <source>
        <dbReference type="EMBL" id="VIO58520.1"/>
    </source>
</evidence>
<sequence>MDWSELILVFPHNFVLVDVLQQHTSYPLTTAIAHFSTDPNIYTNIALHPPLSNSQAPNSKLSSVLNNLDLTERKYNDIAARIPISPQTKRLMTKQCITNNSELVPDLKAHFVGLGINDPPEPTNQSLERKVLADQQALDVATKKYREAAEAFHFWDTEIWKRERSAEVEKK</sequence>
<reference evidence="1" key="2">
    <citation type="submission" date="2021-03" db="EMBL/GenBank/DDBJ databases">
        <authorList>
            <person name="Alouane T."/>
            <person name="Langin T."/>
            <person name="Bonhomme L."/>
        </authorList>
    </citation>
    <scope>NUCLEOTIDE SEQUENCE</scope>
    <source>
        <strain evidence="1">MDC_Fg202</strain>
    </source>
</reference>
<reference evidence="2" key="1">
    <citation type="submission" date="2019-04" db="EMBL/GenBank/DDBJ databases">
        <authorList>
            <person name="Melise S."/>
            <person name="Noan J."/>
            <person name="Okalmin O."/>
        </authorList>
    </citation>
    <scope>NUCLEOTIDE SEQUENCE</scope>
    <source>
        <strain evidence="2">FN9</strain>
    </source>
</reference>
<proteinExistence type="predicted"/>
<evidence type="ECO:0000313" key="1">
    <source>
        <dbReference type="EMBL" id="CAG1964715.1"/>
    </source>
</evidence>
<dbReference type="OrthoDB" id="5056362at2759"/>
<accession>A0A679PSU6</accession>
<name>A0A679PSU6_GIBZA</name>